<dbReference type="EMBL" id="CP123498">
    <property type="protein sequence ID" value="WGL94155.1"/>
    <property type="molecule type" value="Genomic_DNA"/>
</dbReference>
<evidence type="ECO:0000256" key="1">
    <source>
        <dbReference type="ARBA" id="ARBA00007100"/>
    </source>
</evidence>
<feature type="domain" description="Protein SirB1 N-terminal" evidence="2">
    <location>
        <begin position="33"/>
        <end position="184"/>
    </location>
</feature>
<dbReference type="InterPro" id="IPR011990">
    <property type="entry name" value="TPR-like_helical_dom_sf"/>
</dbReference>
<reference evidence="3" key="1">
    <citation type="submission" date="2023-04" db="EMBL/GenBank/DDBJ databases">
        <title>Genome dynamics across the evolutionary transition to endosymbiosis.</title>
        <authorList>
            <person name="Siozios S."/>
            <person name="Nadal-Jimenez P."/>
            <person name="Azagi T."/>
            <person name="Sprong H."/>
            <person name="Frost C.L."/>
            <person name="Parratt S.R."/>
            <person name="Taylor G."/>
            <person name="Brettell L."/>
            <person name="Lew K.C."/>
            <person name="Croft L."/>
            <person name="King K.C."/>
            <person name="Brockhurst M.A."/>
            <person name="Hypsa V."/>
            <person name="Novakova E."/>
            <person name="Darby A.C."/>
            <person name="Hurst G.D.D."/>
        </authorList>
    </citation>
    <scope>NUCLEOTIDE SEQUENCE</scope>
    <source>
        <strain evidence="3">AIh</strain>
    </source>
</reference>
<gene>
    <name evidence="3" type="primary">sirB1</name>
    <name evidence="3" type="ORF">QE207_10360</name>
</gene>
<accession>A0AA95K2I3</accession>
<proteinExistence type="inferred from homology"/>
<evidence type="ECO:0000259" key="2">
    <source>
        <dbReference type="Pfam" id="PF13369"/>
    </source>
</evidence>
<dbReference type="NCBIfam" id="NF008188">
    <property type="entry name" value="PRK10941.1"/>
    <property type="match status" value="1"/>
</dbReference>
<evidence type="ECO:0000313" key="3">
    <source>
        <dbReference type="EMBL" id="WGL94155.1"/>
    </source>
</evidence>
<dbReference type="Pfam" id="PF13369">
    <property type="entry name" value="Transglut_core2"/>
    <property type="match status" value="1"/>
</dbReference>
<protein>
    <submittedName>
        <fullName evidence="3">Invasion regulator SirB1</fullName>
    </submittedName>
</protein>
<dbReference type="Proteomes" id="UP001177597">
    <property type="component" value="Chromosome"/>
</dbReference>
<dbReference type="InterPro" id="IPR032698">
    <property type="entry name" value="SirB1_N"/>
</dbReference>
<dbReference type="Pfam" id="PF13371">
    <property type="entry name" value="TPR_9"/>
    <property type="match status" value="1"/>
</dbReference>
<dbReference type="RefSeq" id="WP_280628530.1">
    <property type="nucleotide sequence ID" value="NZ_CP123498.1"/>
</dbReference>
<dbReference type="SUPFAM" id="SSF48452">
    <property type="entry name" value="TPR-like"/>
    <property type="match status" value="1"/>
</dbReference>
<name>A0AA95K2I3_9GAMM</name>
<evidence type="ECO:0000313" key="4">
    <source>
        <dbReference type="Proteomes" id="UP001177597"/>
    </source>
</evidence>
<sequence>MKTIADFEFNKAPLSEGIILVSRIIRPDFPVEQVNAQLRLLVAEARQAIQADDDIETQVSILLKLFYQDWLFSGVTGVYSLSEALWLDKVLIARQGAPVSLGTIFLHVATQLQLPVMPIIFLTQLILCVRRDDGTSWYINPINGETLTEQMLDLWVKGTISPFAHLTRKDIEETAHRIIIRKMFDTIKAALMEEKKMEQALRVCETLLIFDPKDPYEIRDRGLIFAHLECNHVAISDLNYFVEQCPEDPVSEMIKMQIYSIKGQQVILH</sequence>
<dbReference type="AlphaFoldDB" id="A0AA95K2I3"/>
<organism evidence="3 4">
    <name type="scientific">Arsenophonus nasoniae</name>
    <name type="common">son-killer infecting Nasonia vitripennis</name>
    <dbReference type="NCBI Taxonomy" id="638"/>
    <lineage>
        <taxon>Bacteria</taxon>
        <taxon>Pseudomonadati</taxon>
        <taxon>Pseudomonadota</taxon>
        <taxon>Gammaproteobacteria</taxon>
        <taxon>Enterobacterales</taxon>
        <taxon>Morganellaceae</taxon>
        <taxon>Arsenophonus</taxon>
    </lineage>
</organism>
<comment type="similarity">
    <text evidence="1">Belongs to the UPF0162 family.</text>
</comment>